<evidence type="ECO:0000313" key="4">
    <source>
        <dbReference type="Proteomes" id="UP000191554"/>
    </source>
</evidence>
<keyword evidence="1" id="KW-0472">Membrane</keyword>
<dbReference type="Proteomes" id="UP000191554">
    <property type="component" value="Unassembled WGS sequence"/>
</dbReference>
<dbReference type="PANTHER" id="PTHR46333:SF2">
    <property type="entry name" value="CYTOKINESIS PROTEIN 3"/>
    <property type="match status" value="1"/>
</dbReference>
<dbReference type="InterPro" id="IPR002931">
    <property type="entry name" value="Transglutaminase-like"/>
</dbReference>
<evidence type="ECO:0000313" key="3">
    <source>
        <dbReference type="EMBL" id="OPX42585.1"/>
    </source>
</evidence>
<dbReference type="AlphaFoldDB" id="A0A1V4SGI1"/>
<name>A0A1V4SGI1_RUMHU</name>
<keyword evidence="1" id="KW-1133">Transmembrane helix</keyword>
<proteinExistence type="predicted"/>
<dbReference type="InterPro" id="IPR052557">
    <property type="entry name" value="CAP/Cytokinesis_protein"/>
</dbReference>
<sequence>MYTKAVKDGLIEYSPLEYGLIKGVIMKNRLLAYMLITALFLLSTLTPVQAFAGSEPVVYAAASAADMENIIFTAIKNREEAFKISYDGNTDDIMNEIKQARSRAVQRDPYEEGCISLVSGFSVSSSSGHADIFFDSFKYHTTKEQELFVDRKVQEITASIINFRMSDYQKEKAIHDYILQNVSYDNTLSGYTAYSALYNGLTVCNGYVQLAYRLFNAAGIENMIVKGIYDSRDHEWNLVKLDNNWYHLDCTLDDSASATGQMQSYKYFNLTDSKIRITHEFDSGNYPPAVTEFKPDKTEVTSYAGTAIPSATTGAIQLPGPEETVEINSFARVLQPSDKVWTLKFNQAIDFRTVNDLTAFVVDSSGNVAKGVTFKKGPQGNILLVQPPAAGYESGKSYCIYILKGVVSGKTKGLEKALKILFTIK</sequence>
<organism evidence="3 4">
    <name type="scientific">Ruminiclostridium hungatei</name>
    <name type="common">Clostridium hungatei</name>
    <dbReference type="NCBI Taxonomy" id="48256"/>
    <lineage>
        <taxon>Bacteria</taxon>
        <taxon>Bacillati</taxon>
        <taxon>Bacillota</taxon>
        <taxon>Clostridia</taxon>
        <taxon>Eubacteriales</taxon>
        <taxon>Oscillospiraceae</taxon>
        <taxon>Ruminiclostridium</taxon>
    </lineage>
</organism>
<gene>
    <name evidence="3" type="ORF">CLHUN_35520</name>
</gene>
<dbReference type="EMBL" id="MZGX01000027">
    <property type="protein sequence ID" value="OPX42585.1"/>
    <property type="molecule type" value="Genomic_DNA"/>
</dbReference>
<dbReference type="OrthoDB" id="9788327at2"/>
<protein>
    <submittedName>
        <fullName evidence="3">Transglutaminase-like superfamily protein</fullName>
    </submittedName>
</protein>
<dbReference type="Pfam" id="PF01841">
    <property type="entry name" value="Transglut_core"/>
    <property type="match status" value="1"/>
</dbReference>
<reference evidence="3 4" key="1">
    <citation type="submission" date="2017-03" db="EMBL/GenBank/DDBJ databases">
        <title>Genome sequence of Clostridium hungatei DSM 14427.</title>
        <authorList>
            <person name="Poehlein A."/>
            <person name="Daniel R."/>
        </authorList>
    </citation>
    <scope>NUCLEOTIDE SEQUENCE [LARGE SCALE GENOMIC DNA]</scope>
    <source>
        <strain evidence="3 4">DSM 14427</strain>
    </source>
</reference>
<dbReference type="STRING" id="48256.CLHUN_35520"/>
<evidence type="ECO:0000256" key="1">
    <source>
        <dbReference type="SAM" id="Phobius"/>
    </source>
</evidence>
<feature type="domain" description="Transglutaminase-like" evidence="2">
    <location>
        <begin position="156"/>
        <end position="250"/>
    </location>
</feature>
<dbReference type="GO" id="GO:0005737">
    <property type="term" value="C:cytoplasm"/>
    <property type="evidence" value="ECO:0007669"/>
    <property type="project" value="TreeGrafter"/>
</dbReference>
<evidence type="ECO:0000259" key="2">
    <source>
        <dbReference type="Pfam" id="PF01841"/>
    </source>
</evidence>
<feature type="transmembrane region" description="Helical" evidence="1">
    <location>
        <begin position="30"/>
        <end position="52"/>
    </location>
</feature>
<comment type="caution">
    <text evidence="3">The sequence shown here is derived from an EMBL/GenBank/DDBJ whole genome shotgun (WGS) entry which is preliminary data.</text>
</comment>
<dbReference type="PANTHER" id="PTHR46333">
    <property type="entry name" value="CYTOKINESIS PROTEIN 3"/>
    <property type="match status" value="1"/>
</dbReference>
<dbReference type="SUPFAM" id="SSF54001">
    <property type="entry name" value="Cysteine proteinases"/>
    <property type="match status" value="1"/>
</dbReference>
<keyword evidence="1" id="KW-0812">Transmembrane</keyword>
<keyword evidence="4" id="KW-1185">Reference proteome</keyword>
<accession>A0A1V4SGI1</accession>
<dbReference type="InterPro" id="IPR038765">
    <property type="entry name" value="Papain-like_cys_pep_sf"/>
</dbReference>
<dbReference type="Gene3D" id="3.10.620.30">
    <property type="match status" value="1"/>
</dbReference>